<organism evidence="1 2">
    <name type="scientific">Alienimonas chondri</name>
    <dbReference type="NCBI Taxonomy" id="2681879"/>
    <lineage>
        <taxon>Bacteria</taxon>
        <taxon>Pseudomonadati</taxon>
        <taxon>Planctomycetota</taxon>
        <taxon>Planctomycetia</taxon>
        <taxon>Planctomycetales</taxon>
        <taxon>Planctomycetaceae</taxon>
        <taxon>Alienimonas</taxon>
    </lineage>
</organism>
<protein>
    <submittedName>
        <fullName evidence="1">Uncharacterized protein</fullName>
    </submittedName>
</protein>
<proteinExistence type="predicted"/>
<reference evidence="1 2" key="1">
    <citation type="journal article" date="2020" name="Syst. Appl. Microbiol.">
        <title>Alienimonas chondri sp. nov., a novel planctomycete isolated from the biofilm of the red alga Chondrus crispus.</title>
        <authorList>
            <person name="Vitorino I."/>
            <person name="Albuquerque L."/>
            <person name="Wiegand S."/>
            <person name="Kallscheuer N."/>
            <person name="da Costa M.S."/>
            <person name="Lobo-da-Cunha A."/>
            <person name="Jogler C."/>
            <person name="Lage O.M."/>
        </authorList>
    </citation>
    <scope>NUCLEOTIDE SEQUENCE [LARGE SCALE GENOMIC DNA]</scope>
    <source>
        <strain evidence="1 2">LzC2</strain>
    </source>
</reference>
<evidence type="ECO:0000313" key="1">
    <source>
        <dbReference type="EMBL" id="NNJ27316.1"/>
    </source>
</evidence>
<keyword evidence="2" id="KW-1185">Reference proteome</keyword>
<evidence type="ECO:0000313" key="2">
    <source>
        <dbReference type="Proteomes" id="UP000609651"/>
    </source>
</evidence>
<dbReference type="Proteomes" id="UP000609651">
    <property type="component" value="Unassembled WGS sequence"/>
</dbReference>
<gene>
    <name evidence="1" type="ORF">LzC2_34180</name>
</gene>
<comment type="caution">
    <text evidence="1">The sequence shown here is derived from an EMBL/GenBank/DDBJ whole genome shotgun (WGS) entry which is preliminary data.</text>
</comment>
<dbReference type="EMBL" id="WTPX01000140">
    <property type="protein sequence ID" value="NNJ27316.1"/>
    <property type="molecule type" value="Genomic_DNA"/>
</dbReference>
<sequence length="272" mass="29257">MEGAHRGAGVVGGAGLQLSGGGGAGRLPFVPQRFDHGGQHQPLHIGPRRVMRAEFMPLRRVQGALQQRAEDRRLHPGPICLRRFPQQRHPVGGQRQGAAIFEQRPVEVPDPPAGHAGIFGALVHIRPEALRGVREDGGVRFAAFQQRGEGGRRQQTGVFAEHGEQAAHQEPGDLRGRSGGVRAVALLQPLRQLRQFGGQFPGGPGAAFGRVQRRRVRPDGLEDRPHVRVGQIVQPHAVGATPGPDLRERPVMLAGAGEVRIEVQTVADVADD</sequence>
<name>A0ABX1VKW1_9PLAN</name>
<accession>A0ABX1VKW1</accession>